<gene>
    <name evidence="1" type="ORF">LEP1GSC187_2783</name>
</gene>
<sequence>MIVKMFNLGVTGRNFFQYDAQIIALEEMPAVRADAPVVIL</sequence>
<accession>M6V3V6</accession>
<reference evidence="1 2" key="1">
    <citation type="submission" date="2013-01" db="EMBL/GenBank/DDBJ databases">
        <authorList>
            <person name="Harkins D.M."/>
            <person name="Durkin A.S."/>
            <person name="Brinkac L.M."/>
            <person name="Haft D.H."/>
            <person name="Selengut J.D."/>
            <person name="Sanka R."/>
            <person name="DePew J."/>
            <person name="Purushe J."/>
            <person name="Matthias M.A."/>
            <person name="Vinetz J.M."/>
            <person name="Sutton G.G."/>
            <person name="Nierman W.C."/>
            <person name="Fouts D.E."/>
        </authorList>
    </citation>
    <scope>NUCLEOTIDE SEQUENCE [LARGE SCALE GENOMIC DNA]</scope>
    <source>
        <strain evidence="1 2">ZUN179</strain>
    </source>
</reference>
<dbReference type="AlphaFoldDB" id="M6V3V6"/>
<organism evidence="1 2">
    <name type="scientific">Leptospira santarosai str. ZUN179</name>
    <dbReference type="NCBI Taxonomy" id="1049985"/>
    <lineage>
        <taxon>Bacteria</taxon>
        <taxon>Pseudomonadati</taxon>
        <taxon>Spirochaetota</taxon>
        <taxon>Spirochaetia</taxon>
        <taxon>Leptospirales</taxon>
        <taxon>Leptospiraceae</taxon>
        <taxon>Leptospira</taxon>
    </lineage>
</organism>
<evidence type="ECO:0000313" key="1">
    <source>
        <dbReference type="EMBL" id="EMO44193.1"/>
    </source>
</evidence>
<protein>
    <submittedName>
        <fullName evidence="1">Uncharacterized protein</fullName>
    </submittedName>
</protein>
<dbReference type="Proteomes" id="UP000012160">
    <property type="component" value="Unassembled WGS sequence"/>
</dbReference>
<name>M6V3V6_9LEPT</name>
<proteinExistence type="predicted"/>
<evidence type="ECO:0000313" key="2">
    <source>
        <dbReference type="Proteomes" id="UP000012160"/>
    </source>
</evidence>
<dbReference type="EMBL" id="AHOQ02000041">
    <property type="protein sequence ID" value="EMO44193.1"/>
    <property type="molecule type" value="Genomic_DNA"/>
</dbReference>
<comment type="caution">
    <text evidence="1">The sequence shown here is derived from an EMBL/GenBank/DDBJ whole genome shotgun (WGS) entry which is preliminary data.</text>
</comment>